<evidence type="ECO:0000259" key="2">
    <source>
        <dbReference type="Pfam" id="PF13358"/>
    </source>
</evidence>
<dbReference type="PANTHER" id="PTHR23022:SF119">
    <property type="entry name" value="TC1-LIKE TRANSPOSASE DDE DOMAIN-CONTAINING PROTEIN"/>
    <property type="match status" value="1"/>
</dbReference>
<feature type="domain" description="Tc1-like transposase DDE" evidence="2">
    <location>
        <begin position="295"/>
        <end position="358"/>
    </location>
</feature>
<dbReference type="RefSeq" id="XP_056503514.1">
    <property type="nucleotide sequence ID" value="XM_056641020.1"/>
</dbReference>
<dbReference type="Gene3D" id="3.30.420.10">
    <property type="entry name" value="Ribonuclease H-like superfamily/Ribonuclease H"/>
    <property type="match status" value="1"/>
</dbReference>
<comment type="caution">
    <text evidence="3">The sequence shown here is derived from an EMBL/GenBank/DDBJ whole genome shotgun (WGS) entry which is preliminary data.</text>
</comment>
<proteinExistence type="predicted"/>
<reference evidence="3" key="2">
    <citation type="journal article" date="2023" name="IMA Fungus">
        <title>Comparative genomic study of the Penicillium genus elucidates a diverse pangenome and 15 lateral gene transfer events.</title>
        <authorList>
            <person name="Petersen C."/>
            <person name="Sorensen T."/>
            <person name="Nielsen M.R."/>
            <person name="Sondergaard T.E."/>
            <person name="Sorensen J.L."/>
            <person name="Fitzpatrick D.A."/>
            <person name="Frisvad J.C."/>
            <person name="Nielsen K.L."/>
        </authorList>
    </citation>
    <scope>NUCLEOTIDE SEQUENCE</scope>
    <source>
        <strain evidence="3">IBT 23319</strain>
    </source>
</reference>
<keyword evidence="4" id="KW-1185">Reference proteome</keyword>
<evidence type="ECO:0000259" key="1">
    <source>
        <dbReference type="Pfam" id="PF01498"/>
    </source>
</evidence>
<dbReference type="AlphaFoldDB" id="A0A9W9P9U5"/>
<dbReference type="Proteomes" id="UP001147733">
    <property type="component" value="Unassembled WGS sequence"/>
</dbReference>
<sequence>MAKLTSERVVKRAYMREVIWHFTQQQYDMPPRVRVLPARPVPKGPVLPVRPVGSTTTATVSAVRRRNCELDPHLRTQITTLKESAGWSYGQIHAKFPDLPLSTIKTTCLRSRIRHKEISMKRSGRPKVLNEEDIQKISDRIHANPRVGYNDLLAEVSYKCKKDSIARLLSVENMKKWRVMGRPYLKSEHAAERLAWALKYQYYTKEDFDRVYWSDECTIERGIGLRPEYTFIRPQDQGIQGEVMPKPYRGYQIKQMFWASFSGAPRRSPLIPLYGNPESPKGGIDANILLELYQRILPTLLIEETSIFQQDNAPIHTARIIKSYLAELGRELMIWPPYSPDLNPIENLWMLLKQHIYKLRPDLLHMANNNTTLEIMIATAQTAWEQLDLSILENLSESMPRRVKAIIDSNGWYTKY</sequence>
<dbReference type="InterPro" id="IPR052338">
    <property type="entry name" value="Transposase_5"/>
</dbReference>
<dbReference type="Pfam" id="PF13358">
    <property type="entry name" value="DDE_3"/>
    <property type="match status" value="1"/>
</dbReference>
<reference evidence="3" key="1">
    <citation type="submission" date="2022-11" db="EMBL/GenBank/DDBJ databases">
        <authorList>
            <person name="Petersen C."/>
        </authorList>
    </citation>
    <scope>NUCLEOTIDE SEQUENCE</scope>
    <source>
        <strain evidence="3">IBT 23319</strain>
    </source>
</reference>
<dbReference type="OrthoDB" id="5151590at2759"/>
<dbReference type="GO" id="GO:0015074">
    <property type="term" value="P:DNA integration"/>
    <property type="evidence" value="ECO:0007669"/>
    <property type="project" value="InterPro"/>
</dbReference>
<dbReference type="EMBL" id="JAPQKT010000002">
    <property type="protein sequence ID" value="KAJ5240509.1"/>
    <property type="molecule type" value="Genomic_DNA"/>
</dbReference>
<dbReference type="InterPro" id="IPR036397">
    <property type="entry name" value="RNaseH_sf"/>
</dbReference>
<evidence type="ECO:0000313" key="3">
    <source>
        <dbReference type="EMBL" id="KAJ5240509.1"/>
    </source>
</evidence>
<evidence type="ECO:0008006" key="5">
    <source>
        <dbReference type="Google" id="ProtNLM"/>
    </source>
</evidence>
<organism evidence="3 4">
    <name type="scientific">Penicillium citrinum</name>
    <dbReference type="NCBI Taxonomy" id="5077"/>
    <lineage>
        <taxon>Eukaryota</taxon>
        <taxon>Fungi</taxon>
        <taxon>Dikarya</taxon>
        <taxon>Ascomycota</taxon>
        <taxon>Pezizomycotina</taxon>
        <taxon>Eurotiomycetes</taxon>
        <taxon>Eurotiomycetidae</taxon>
        <taxon>Eurotiales</taxon>
        <taxon>Aspergillaceae</taxon>
        <taxon>Penicillium</taxon>
    </lineage>
</organism>
<dbReference type="InterPro" id="IPR038717">
    <property type="entry name" value="Tc1-like_DDE_dom"/>
</dbReference>
<dbReference type="InterPro" id="IPR002492">
    <property type="entry name" value="Transposase_Tc1-like"/>
</dbReference>
<dbReference type="GeneID" id="81380187"/>
<dbReference type="PANTHER" id="PTHR23022">
    <property type="entry name" value="TRANSPOSABLE ELEMENT-RELATED"/>
    <property type="match status" value="1"/>
</dbReference>
<feature type="domain" description="Transposase Tc1-like" evidence="1">
    <location>
        <begin position="137"/>
        <end position="201"/>
    </location>
</feature>
<name>A0A9W9P9U5_PENCI</name>
<accession>A0A9W9P9U5</accession>
<dbReference type="GO" id="GO:0006313">
    <property type="term" value="P:DNA transposition"/>
    <property type="evidence" value="ECO:0007669"/>
    <property type="project" value="InterPro"/>
</dbReference>
<dbReference type="Pfam" id="PF01498">
    <property type="entry name" value="HTH_Tnp_Tc3_2"/>
    <property type="match status" value="1"/>
</dbReference>
<dbReference type="GO" id="GO:0003677">
    <property type="term" value="F:DNA binding"/>
    <property type="evidence" value="ECO:0007669"/>
    <property type="project" value="InterPro"/>
</dbReference>
<gene>
    <name evidence="3" type="ORF">N7469_002100</name>
</gene>
<evidence type="ECO:0000313" key="4">
    <source>
        <dbReference type="Proteomes" id="UP001147733"/>
    </source>
</evidence>
<protein>
    <recommendedName>
        <fullName evidence="5">Transposable element tc3 transposase</fullName>
    </recommendedName>
</protein>